<sequence length="575" mass="65193">MVPTQTELQAIAAVPELQVYPDWVASDHGVLQVRTVNGMLDEVGQFLDAVAGNVKFSGGQLDDALWMQGASKALSQVIRDVEVADAVIGSVLKWIETSDGSEDVKMLGEKADTMAIRQFEVKKRTHPIKRRLDVLANFDDVNNIVIGSLGKEVDNFMEELSSILASSVRLFRLEEDKVDFEWESLLSKIKRESLSTALHLHLPTFNEEDQKMYEAYIQLEMRMNPLKIALDVIPMRVDQFAMISGSLYPEALAELSANHSVLTKKWNYLQHEMNLFRRSYVDSKWCQIFGFLTESLLNKCNELSEHLKILVEVSNEIASSYKLCSQSVNILAQILSDKLITDTRLIRKYNNKVLVKWEKLNEIMSYIKPPELAERLIPTERNGFSLGLGIESPAIPFSIEKKDRIRDIFLEDIDGSFEVEPDNDNLKRSLKSGLLQEFIATTNGKLLELIKQLSVPRFPTRIPIITQDFVQQGYPRVKKKRLGEAPKSRIPAISPTHSVFVSPLRSPLVNVNESSIDTKRILEVTTPKLSHPDNAYNTPSPAIISSSPERPESAIGHRFNDKHLVPPFRHKHLWK</sequence>
<feature type="compositionally biased region" description="Polar residues" evidence="1">
    <location>
        <begin position="535"/>
        <end position="548"/>
    </location>
</feature>
<feature type="region of interest" description="Disordered" evidence="1">
    <location>
        <begin position="530"/>
        <end position="560"/>
    </location>
</feature>
<keyword evidence="3" id="KW-1185">Reference proteome</keyword>
<dbReference type="RefSeq" id="XP_043050397.1">
    <property type="nucleotide sequence ID" value="XM_043194646.1"/>
</dbReference>
<proteinExistence type="predicted"/>
<dbReference type="GO" id="GO:0030473">
    <property type="term" value="P:nuclear migration along microtubule"/>
    <property type="evidence" value="ECO:0007669"/>
    <property type="project" value="TreeGrafter"/>
</dbReference>
<dbReference type="GeneID" id="66117326"/>
<dbReference type="AlphaFoldDB" id="A0A9P8AJJ2"/>
<evidence type="ECO:0008006" key="4">
    <source>
        <dbReference type="Google" id="ProtNLM"/>
    </source>
</evidence>
<comment type="caution">
    <text evidence="2">The sequence shown here is derived from an EMBL/GenBank/DDBJ whole genome shotgun (WGS) entry which is preliminary data.</text>
</comment>
<dbReference type="InterPro" id="IPR013889">
    <property type="entry name" value="Karyogamy_KAR9"/>
</dbReference>
<dbReference type="PANTHER" id="PTHR37271">
    <property type="entry name" value="KARYOGAMY PROTEIN KAR9"/>
    <property type="match status" value="1"/>
</dbReference>
<dbReference type="PANTHER" id="PTHR37271:SF1">
    <property type="entry name" value="KARYOGAMY PROTEIN KAR9"/>
    <property type="match status" value="1"/>
</dbReference>
<dbReference type="OrthoDB" id="5559380at2759"/>
<evidence type="ECO:0000313" key="3">
    <source>
        <dbReference type="Proteomes" id="UP000790833"/>
    </source>
</evidence>
<name>A0A9P8AJJ2_9ASCO</name>
<dbReference type="GO" id="GO:0005816">
    <property type="term" value="C:spindle pole body"/>
    <property type="evidence" value="ECO:0007669"/>
    <property type="project" value="TreeGrafter"/>
</dbReference>
<protein>
    <recommendedName>
        <fullName evidence="4">Karyogamy protein</fullName>
    </recommendedName>
</protein>
<accession>A0A9P8AJJ2</accession>
<dbReference type="GO" id="GO:0043332">
    <property type="term" value="C:mating projection tip"/>
    <property type="evidence" value="ECO:0007669"/>
    <property type="project" value="TreeGrafter"/>
</dbReference>
<evidence type="ECO:0000256" key="1">
    <source>
        <dbReference type="SAM" id="MobiDB-lite"/>
    </source>
</evidence>
<dbReference type="GO" id="GO:0005938">
    <property type="term" value="C:cell cortex"/>
    <property type="evidence" value="ECO:0007669"/>
    <property type="project" value="TreeGrafter"/>
</dbReference>
<dbReference type="Proteomes" id="UP000790833">
    <property type="component" value="Unassembled WGS sequence"/>
</dbReference>
<dbReference type="GO" id="GO:0031578">
    <property type="term" value="P:mitotic spindle orientation checkpoint signaling"/>
    <property type="evidence" value="ECO:0007669"/>
    <property type="project" value="TreeGrafter"/>
</dbReference>
<reference evidence="2" key="1">
    <citation type="submission" date="2021-03" db="EMBL/GenBank/DDBJ databases">
        <authorList>
            <person name="Palmer J.M."/>
        </authorList>
    </citation>
    <scope>NUCLEOTIDE SEQUENCE</scope>
    <source>
        <strain evidence="2">ARV_011</strain>
    </source>
</reference>
<dbReference type="EMBL" id="JAHMUF010000005">
    <property type="protein sequence ID" value="KAG7194850.1"/>
    <property type="molecule type" value="Genomic_DNA"/>
</dbReference>
<dbReference type="Pfam" id="PF08580">
    <property type="entry name" value="KAR9"/>
    <property type="match status" value="1"/>
</dbReference>
<evidence type="ECO:0000313" key="2">
    <source>
        <dbReference type="EMBL" id="KAG7194850.1"/>
    </source>
</evidence>
<organism evidence="2 3">
    <name type="scientific">Scheffersomyces spartinae</name>
    <dbReference type="NCBI Taxonomy" id="45513"/>
    <lineage>
        <taxon>Eukaryota</taxon>
        <taxon>Fungi</taxon>
        <taxon>Dikarya</taxon>
        <taxon>Ascomycota</taxon>
        <taxon>Saccharomycotina</taxon>
        <taxon>Pichiomycetes</taxon>
        <taxon>Debaryomycetaceae</taxon>
        <taxon>Scheffersomyces</taxon>
    </lineage>
</organism>
<gene>
    <name evidence="2" type="ORF">KQ657_003952</name>
</gene>
<dbReference type="GO" id="GO:0051293">
    <property type="term" value="P:establishment of spindle localization"/>
    <property type="evidence" value="ECO:0007669"/>
    <property type="project" value="TreeGrafter"/>
</dbReference>